<comment type="function">
    <text evidence="3">Catalyzes the formation of N(4)-acetylcytidine (ac(4)C) at the wobble position of elongator tRNA(Met), using acetate and ATP as substrates. First activates an acetate ion to form acetyladenylate (Ac-AMP) and then transfers the acetyl group to tRNA to form ac(4)C34.</text>
</comment>
<dbReference type="PANTHER" id="PTHR37825">
    <property type="entry name" value="TRNA(MET) CYTIDINE ACETATE LIGASE"/>
    <property type="match status" value="1"/>
</dbReference>
<dbReference type="EMBL" id="CP017831">
    <property type="protein sequence ID" value="AOZ96275.1"/>
    <property type="molecule type" value="Genomic_DNA"/>
</dbReference>
<dbReference type="Gene3D" id="3.40.50.620">
    <property type="entry name" value="HUPs"/>
    <property type="match status" value="1"/>
</dbReference>
<comment type="subcellular location">
    <subcellularLocation>
        <location evidence="3">Cytoplasm</location>
    </subcellularLocation>
</comment>
<dbReference type="NCBIfam" id="TIGR00125">
    <property type="entry name" value="cyt_tran_rel"/>
    <property type="match status" value="1"/>
</dbReference>
<keyword evidence="5" id="KW-1185">Reference proteome</keyword>
<keyword evidence="3" id="KW-0820">tRNA-binding</keyword>
<dbReference type="Proteomes" id="UP000179284">
    <property type="component" value="Chromosome I"/>
</dbReference>
<dbReference type="GO" id="GO:0005737">
    <property type="term" value="C:cytoplasm"/>
    <property type="evidence" value="ECO:0007669"/>
    <property type="project" value="UniProtKB-SubCell"/>
</dbReference>
<keyword evidence="3" id="KW-0067">ATP-binding</keyword>
<keyword evidence="2 3" id="KW-0694">RNA-binding</keyword>
<feature type="binding site" evidence="3">
    <location>
        <position position="191"/>
    </location>
    <ligand>
        <name>ATP</name>
        <dbReference type="ChEBI" id="CHEBI:30616"/>
    </ligand>
</feature>
<dbReference type="InterPro" id="IPR004821">
    <property type="entry name" value="Cyt_trans-like"/>
</dbReference>
<feature type="binding site" evidence="3">
    <location>
        <begin position="7"/>
        <end position="20"/>
    </location>
    <ligand>
        <name>ATP</name>
        <dbReference type="ChEBI" id="CHEBI:30616"/>
    </ligand>
</feature>
<dbReference type="GO" id="GO:0006400">
    <property type="term" value="P:tRNA modification"/>
    <property type="evidence" value="ECO:0007669"/>
    <property type="project" value="UniProtKB-UniRule"/>
</dbReference>
<keyword evidence="1 3" id="KW-0819">tRNA processing</keyword>
<dbReference type="AlphaFoldDB" id="A0A1D9P251"/>
<dbReference type="GO" id="GO:0016879">
    <property type="term" value="F:ligase activity, forming carbon-nitrogen bonds"/>
    <property type="evidence" value="ECO:0007669"/>
    <property type="project" value="UniProtKB-UniRule"/>
</dbReference>
<reference evidence="5" key="1">
    <citation type="submission" date="2016-10" db="EMBL/GenBank/DDBJ databases">
        <title>The complete genome sequence of the rumen bacterium Butyrivibrio hungatei MB2003.</title>
        <authorList>
            <person name="Palevich N."/>
            <person name="Kelly W.J."/>
            <person name="Leahy S.C."/>
            <person name="Altermann E."/>
            <person name="Rakonjac J."/>
            <person name="Attwood G.T."/>
        </authorList>
    </citation>
    <scope>NUCLEOTIDE SEQUENCE [LARGE SCALE GENOMIC DNA]</scope>
    <source>
        <strain evidence="5">MB2003</strain>
    </source>
</reference>
<dbReference type="PANTHER" id="PTHR37825:SF1">
    <property type="entry name" value="TRNA(MET) CYTIDINE ACETATE LIGASE"/>
    <property type="match status" value="1"/>
</dbReference>
<protein>
    <recommendedName>
        <fullName evidence="3">tRNA(Met) cytidine acetate ligase</fullName>
        <ecNumber evidence="3">6.3.4.-</ecNumber>
    </recommendedName>
</protein>
<feature type="binding site" evidence="3">
    <location>
        <position position="166"/>
    </location>
    <ligand>
        <name>ATP</name>
        <dbReference type="ChEBI" id="CHEBI:30616"/>
    </ligand>
</feature>
<evidence type="ECO:0000256" key="2">
    <source>
        <dbReference type="ARBA" id="ARBA00022884"/>
    </source>
</evidence>
<gene>
    <name evidence="3" type="primary">tmcAL</name>
    <name evidence="4" type="ORF">bhn_I1241</name>
</gene>
<proteinExistence type="inferred from homology"/>
<evidence type="ECO:0000313" key="5">
    <source>
        <dbReference type="Proteomes" id="UP000179284"/>
    </source>
</evidence>
<feature type="binding site" evidence="3">
    <location>
        <position position="102"/>
    </location>
    <ligand>
        <name>ATP</name>
        <dbReference type="ChEBI" id="CHEBI:30616"/>
    </ligand>
</feature>
<dbReference type="Pfam" id="PF05636">
    <property type="entry name" value="HIGH_NTase1"/>
    <property type="match status" value="1"/>
</dbReference>
<dbReference type="SUPFAM" id="SSF52374">
    <property type="entry name" value="Nucleotidylyl transferase"/>
    <property type="match status" value="1"/>
</dbReference>
<evidence type="ECO:0000256" key="1">
    <source>
        <dbReference type="ARBA" id="ARBA00022694"/>
    </source>
</evidence>
<name>A0A1D9P251_9FIRM</name>
<evidence type="ECO:0000313" key="4">
    <source>
        <dbReference type="EMBL" id="AOZ96275.1"/>
    </source>
</evidence>
<dbReference type="GO" id="GO:0000049">
    <property type="term" value="F:tRNA binding"/>
    <property type="evidence" value="ECO:0007669"/>
    <property type="project" value="UniProtKB-KW"/>
</dbReference>
<dbReference type="KEGG" id="bhu:bhn_I1241"/>
<evidence type="ECO:0000256" key="3">
    <source>
        <dbReference type="HAMAP-Rule" id="MF_01539"/>
    </source>
</evidence>
<dbReference type="InterPro" id="IPR014729">
    <property type="entry name" value="Rossmann-like_a/b/a_fold"/>
</dbReference>
<accession>A0A1D9P251</accession>
<keyword evidence="3" id="KW-0963">Cytoplasm</keyword>
<sequence>MKTVAVIAEFNPFHNGHKYILEKAKKETNADNLLVIMSGDFVQRGAPAFLDKFSRTKAALNSGADLILELPIYYSLGSAEYFAQGAVSILDRLGIVNDLVFGSECDDISLLSDIADILANEPADFKNMLQDRLRCGDSFALAREKAVLQALHTNDPRLKDILSSPNNILALEYLKALKKLNSSIKPHSIKRLGSDYNSKELSDMPSATAIRSYLAENNKIVQDELKKMVPISSFDSIIDYDGQFGNTENFTKLLYYKLFQSREKGLLEYLDINEELSNKILDASENLMSFDELCIKCKSKNMAYSRISRSLIHIILDMKASNMDEYKADGYTGYARILGMKKEVSPCIKEIKNIGNIKIFTQLKEAPDQLSDLEMRLLNETLFANKLYSLEFKGQNINEYRLQPTIL</sequence>
<comment type="caution">
    <text evidence="3">Lacks conserved residue(s) required for the propagation of feature annotation.</text>
</comment>
<dbReference type="HAMAP" id="MF_01539">
    <property type="entry name" value="TmcAL"/>
    <property type="match status" value="1"/>
</dbReference>
<keyword evidence="3" id="KW-0547">Nucleotide-binding</keyword>
<comment type="similarity">
    <text evidence="3">Belongs to the TmcAL family.</text>
</comment>
<keyword evidence="3" id="KW-0436">Ligase</keyword>
<dbReference type="GO" id="GO:0005524">
    <property type="term" value="F:ATP binding"/>
    <property type="evidence" value="ECO:0007669"/>
    <property type="project" value="UniProtKB-KW"/>
</dbReference>
<organism evidence="4 5">
    <name type="scientific">Butyrivibrio hungatei</name>
    <dbReference type="NCBI Taxonomy" id="185008"/>
    <lineage>
        <taxon>Bacteria</taxon>
        <taxon>Bacillati</taxon>
        <taxon>Bacillota</taxon>
        <taxon>Clostridia</taxon>
        <taxon>Lachnospirales</taxon>
        <taxon>Lachnospiraceae</taxon>
        <taxon>Butyrivibrio</taxon>
    </lineage>
</organism>
<dbReference type="EC" id="6.3.4.-" evidence="3"/>
<dbReference type="InterPro" id="IPR008513">
    <property type="entry name" value="tRNA(Met)_cyd_acetate_ligase"/>
</dbReference>
<comment type="catalytic activity">
    <reaction evidence="3">
        <text>cytidine(34) in elongator tRNA(Met) + acetate + ATP = N(4)-acetylcytidine(34) in elongator tRNA(Met) + AMP + diphosphate</text>
        <dbReference type="Rhea" id="RHEA:58144"/>
        <dbReference type="Rhea" id="RHEA-COMP:10693"/>
        <dbReference type="Rhea" id="RHEA-COMP:10694"/>
        <dbReference type="ChEBI" id="CHEBI:30089"/>
        <dbReference type="ChEBI" id="CHEBI:30616"/>
        <dbReference type="ChEBI" id="CHEBI:33019"/>
        <dbReference type="ChEBI" id="CHEBI:74900"/>
        <dbReference type="ChEBI" id="CHEBI:82748"/>
        <dbReference type="ChEBI" id="CHEBI:456215"/>
    </reaction>
</comment>
<dbReference type="NCBIfam" id="NF010191">
    <property type="entry name" value="PRK13670.1"/>
    <property type="match status" value="1"/>
</dbReference>